<evidence type="ECO:0000313" key="4">
    <source>
        <dbReference type="Proteomes" id="UP000254236"/>
    </source>
</evidence>
<organism evidence="3 5">
    <name type="scientific">Brachybacterium saurashtrense</name>
    <dbReference type="NCBI Taxonomy" id="556288"/>
    <lineage>
        <taxon>Bacteria</taxon>
        <taxon>Bacillati</taxon>
        <taxon>Actinomycetota</taxon>
        <taxon>Actinomycetes</taxon>
        <taxon>Micrococcales</taxon>
        <taxon>Dermabacteraceae</taxon>
        <taxon>Brachybacterium</taxon>
    </lineage>
</organism>
<evidence type="ECO:0000256" key="1">
    <source>
        <dbReference type="SAM" id="MobiDB-lite"/>
    </source>
</evidence>
<feature type="region of interest" description="Disordered" evidence="1">
    <location>
        <begin position="1"/>
        <end position="86"/>
    </location>
</feature>
<protein>
    <submittedName>
        <fullName evidence="3">Uncharacterized protein</fullName>
    </submittedName>
</protein>
<gene>
    <name evidence="2" type="ORF">DWV08_01770</name>
    <name evidence="3" type="ORF">DXU92_06900</name>
</gene>
<dbReference type="Proteomes" id="UP000254236">
    <property type="component" value="Chromosome"/>
</dbReference>
<sequence length="86" mass="9203">MASLGGSAPLRDTIAACQRHPTTPPSPRTAPRPRTAPPPRTARPPARAMPPRWRGPGRPGSPSGRWPSCRRSWRPSALPASAPVAW</sequence>
<keyword evidence="4" id="KW-1185">Reference proteome</keyword>
<dbReference type="EMBL" id="QSWH01000003">
    <property type="protein sequence ID" value="RRR23084.1"/>
    <property type="molecule type" value="Genomic_DNA"/>
</dbReference>
<reference evidence="2 4" key="1">
    <citation type="submission" date="2018-07" db="EMBL/GenBank/DDBJ databases">
        <title>Brachybacterium saurashtrense DSM 23186 genome sequence.</title>
        <authorList>
            <person name="Guo L."/>
        </authorList>
    </citation>
    <scope>NUCLEOTIDE SEQUENCE [LARGE SCALE GENOMIC DNA]</scope>
    <source>
        <strain evidence="2 4">DSM 23186</strain>
    </source>
</reference>
<proteinExistence type="predicted"/>
<reference evidence="3 5" key="2">
    <citation type="submission" date="2018-08" db="EMBL/GenBank/DDBJ databases">
        <title>Brachybacterium saurashtrense DSM 23186.</title>
        <authorList>
            <person name="Li Y."/>
        </authorList>
    </citation>
    <scope>NUCLEOTIDE SEQUENCE [LARGE SCALE GENOMIC DNA]</scope>
    <source>
        <strain evidence="3 5">DSM 23186</strain>
    </source>
</reference>
<feature type="compositionally biased region" description="Pro residues" evidence="1">
    <location>
        <begin position="22"/>
        <end position="42"/>
    </location>
</feature>
<dbReference type="KEGG" id="bsau:DWV08_01770"/>
<dbReference type="Proteomes" id="UP000282185">
    <property type="component" value="Unassembled WGS sequence"/>
</dbReference>
<evidence type="ECO:0000313" key="3">
    <source>
        <dbReference type="EMBL" id="RRR23084.1"/>
    </source>
</evidence>
<dbReference type="EMBL" id="CP031356">
    <property type="protein sequence ID" value="AXK44472.1"/>
    <property type="molecule type" value="Genomic_DNA"/>
</dbReference>
<name>A0A345YKM0_9MICO</name>
<feature type="compositionally biased region" description="Low complexity" evidence="1">
    <location>
        <begin position="43"/>
        <end position="77"/>
    </location>
</feature>
<accession>A0A345YKM0</accession>
<evidence type="ECO:0000313" key="5">
    <source>
        <dbReference type="Proteomes" id="UP000282185"/>
    </source>
</evidence>
<evidence type="ECO:0000313" key="2">
    <source>
        <dbReference type="EMBL" id="AXK44472.1"/>
    </source>
</evidence>
<dbReference type="AlphaFoldDB" id="A0A345YKM0"/>